<dbReference type="EMBL" id="BARS01026856">
    <property type="protein sequence ID" value="GAG05309.1"/>
    <property type="molecule type" value="Genomic_DNA"/>
</dbReference>
<feature type="non-terminal residue" evidence="1">
    <location>
        <position position="266"/>
    </location>
</feature>
<accession>X0UHS2</accession>
<dbReference type="PANTHER" id="PTHR32329">
    <property type="entry name" value="BIFUNCTIONAL PROTEIN [INCLUDES 2-HYDROXYACYL-COA DEHYDRATASE (N-TER) AND ITS ACTIVATOR DOMAIN (C_TERM)-RELATED"/>
    <property type="match status" value="1"/>
</dbReference>
<reference evidence="1" key="1">
    <citation type="journal article" date="2014" name="Front. Microbiol.">
        <title>High frequency of phylogenetically diverse reductive dehalogenase-homologous genes in deep subseafloor sedimentary metagenomes.</title>
        <authorList>
            <person name="Kawai M."/>
            <person name="Futagami T."/>
            <person name="Toyoda A."/>
            <person name="Takaki Y."/>
            <person name="Nishi S."/>
            <person name="Hori S."/>
            <person name="Arai W."/>
            <person name="Tsubouchi T."/>
            <person name="Morono Y."/>
            <person name="Uchiyama I."/>
            <person name="Ito T."/>
            <person name="Fujiyama A."/>
            <person name="Inagaki F."/>
            <person name="Takami H."/>
        </authorList>
    </citation>
    <scope>NUCLEOTIDE SEQUENCE</scope>
    <source>
        <strain evidence="1">Expedition CK06-06</strain>
    </source>
</reference>
<protein>
    <recommendedName>
        <fullName evidence="2">DUF2229 domain-containing protein</fullName>
    </recommendedName>
</protein>
<evidence type="ECO:0000313" key="1">
    <source>
        <dbReference type="EMBL" id="GAG05309.1"/>
    </source>
</evidence>
<organism evidence="1">
    <name type="scientific">marine sediment metagenome</name>
    <dbReference type="NCBI Taxonomy" id="412755"/>
    <lineage>
        <taxon>unclassified sequences</taxon>
        <taxon>metagenomes</taxon>
        <taxon>ecological metagenomes</taxon>
    </lineage>
</organism>
<dbReference type="InterPro" id="IPR051805">
    <property type="entry name" value="Dehydratase_Activator_Redct"/>
</dbReference>
<name>X0UHS2_9ZZZZ</name>
<dbReference type="PANTHER" id="PTHR32329:SF2">
    <property type="entry name" value="BIFUNCTIONAL PROTEIN [INCLUDES 2-HYDROXYACYL-COA DEHYDRATASE (N-TER) AND ITS ACTIVATOR DOMAIN (C_TERM)"/>
    <property type="match status" value="1"/>
</dbReference>
<dbReference type="AlphaFoldDB" id="X0UHS2"/>
<feature type="non-terminal residue" evidence="1">
    <location>
        <position position="1"/>
    </location>
</feature>
<evidence type="ECO:0008006" key="2">
    <source>
        <dbReference type="Google" id="ProtNLM"/>
    </source>
</evidence>
<proteinExistence type="predicted"/>
<comment type="caution">
    <text evidence="1">The sequence shown here is derived from an EMBL/GenBank/DDBJ whole genome shotgun (WGS) entry which is preliminary data.</text>
</comment>
<sequence length="266" mass="30415">EAFLDSIQNRKIDQRKISRKSSLSILKDEERTIYIPYMDDHSYALKAALEALGKMAEVMPISDLESLREGQKYTTGRECYPCILTTGDMLKVINENGAKAKKIAFFMGTAQGPCRFGQYRAFQEQVLKRLGYSDIPIISLDSENSYSGYGVKFTKLAWKGIAAIDILRKAQRLIRADEVNKGETDKLYLKYRNRICKLISQERGLKNLMQEAANVLGKVKTENRDKPVVTIVGEIYVRHNPYSNIFIINELERLGVKVELASMREW</sequence>
<gene>
    <name evidence="1" type="ORF">S01H1_42262</name>
</gene>